<gene>
    <name evidence="1" type="ORF">NDU88_001702</name>
    <name evidence="2" type="ORF">NDU88_001703</name>
</gene>
<dbReference type="AlphaFoldDB" id="A0AAV7TII2"/>
<accession>A0AAV7TII2</accession>
<reference evidence="2" key="1">
    <citation type="journal article" date="2022" name="bioRxiv">
        <title>Sequencing and chromosome-scale assembly of the giantPleurodeles waltlgenome.</title>
        <authorList>
            <person name="Brown T."/>
            <person name="Elewa A."/>
            <person name="Iarovenko S."/>
            <person name="Subramanian E."/>
            <person name="Araus A.J."/>
            <person name="Petzold A."/>
            <person name="Susuki M."/>
            <person name="Suzuki K.-i.T."/>
            <person name="Hayashi T."/>
            <person name="Toyoda A."/>
            <person name="Oliveira C."/>
            <person name="Osipova E."/>
            <person name="Leigh N.D."/>
            <person name="Simon A."/>
            <person name="Yun M.H."/>
        </authorList>
    </citation>
    <scope>NUCLEOTIDE SEQUENCE</scope>
    <source>
        <strain evidence="2">20211129_DDA</strain>
        <tissue evidence="2">Liver</tissue>
    </source>
</reference>
<keyword evidence="3" id="KW-1185">Reference proteome</keyword>
<proteinExistence type="predicted"/>
<dbReference type="EMBL" id="JANPWB010000006">
    <property type="protein sequence ID" value="KAJ1176421.1"/>
    <property type="molecule type" value="Genomic_DNA"/>
</dbReference>
<comment type="caution">
    <text evidence="2">The sequence shown here is derived from an EMBL/GenBank/DDBJ whole genome shotgun (WGS) entry which is preliminary data.</text>
</comment>
<evidence type="ECO:0000313" key="2">
    <source>
        <dbReference type="EMBL" id="KAJ1176422.1"/>
    </source>
</evidence>
<dbReference type="Proteomes" id="UP001066276">
    <property type="component" value="Chromosome 3_2"/>
</dbReference>
<dbReference type="EMBL" id="JANPWB010000006">
    <property type="protein sequence ID" value="KAJ1176422.1"/>
    <property type="molecule type" value="Genomic_DNA"/>
</dbReference>
<evidence type="ECO:0000313" key="3">
    <source>
        <dbReference type="Proteomes" id="UP001066276"/>
    </source>
</evidence>
<organism evidence="2 3">
    <name type="scientific">Pleurodeles waltl</name>
    <name type="common">Iberian ribbed newt</name>
    <dbReference type="NCBI Taxonomy" id="8319"/>
    <lineage>
        <taxon>Eukaryota</taxon>
        <taxon>Metazoa</taxon>
        <taxon>Chordata</taxon>
        <taxon>Craniata</taxon>
        <taxon>Vertebrata</taxon>
        <taxon>Euteleostomi</taxon>
        <taxon>Amphibia</taxon>
        <taxon>Batrachia</taxon>
        <taxon>Caudata</taxon>
        <taxon>Salamandroidea</taxon>
        <taxon>Salamandridae</taxon>
        <taxon>Pleurodelinae</taxon>
        <taxon>Pleurodeles</taxon>
    </lineage>
</organism>
<protein>
    <submittedName>
        <fullName evidence="2">Uncharacterized protein</fullName>
    </submittedName>
</protein>
<name>A0AAV7TII2_PLEWA</name>
<sequence length="171" mass="17379">MDAVDQAITSLKLQLRLVPAGQEVRSRRAVVPPKEAFPPVTKRASGQGRHKKELQEWTAGDLGMQGNQGFSPLVVVPVGLTSAPDASVQATVQSIATNVPVQSLGATPEGLIPGEGDLGQAPVQGIATVMIGSVAADDIVQNVGLGMAKGGSSAGESVQQDVVANLASVLP</sequence>
<evidence type="ECO:0000313" key="1">
    <source>
        <dbReference type="EMBL" id="KAJ1176421.1"/>
    </source>
</evidence>